<gene>
    <name evidence="3" type="ORF">Sya03_08070</name>
</gene>
<feature type="compositionally biased region" description="Low complexity" evidence="1">
    <location>
        <begin position="73"/>
        <end position="83"/>
    </location>
</feature>
<reference evidence="3" key="1">
    <citation type="submission" date="2021-01" db="EMBL/GenBank/DDBJ databases">
        <title>Whole genome shotgun sequence of Spirilliplanes yamanashiensis NBRC 15828.</title>
        <authorList>
            <person name="Komaki H."/>
            <person name="Tamura T."/>
        </authorList>
    </citation>
    <scope>NUCLEOTIDE SEQUENCE</scope>
    <source>
        <strain evidence="3">NBRC 15828</strain>
    </source>
</reference>
<dbReference type="AlphaFoldDB" id="A0A8J4DHW3"/>
<feature type="compositionally biased region" description="Pro residues" evidence="1">
    <location>
        <begin position="20"/>
        <end position="53"/>
    </location>
</feature>
<keyword evidence="2" id="KW-0472">Membrane</keyword>
<keyword evidence="2" id="KW-1133">Transmembrane helix</keyword>
<feature type="compositionally biased region" description="Pro residues" evidence="1">
    <location>
        <begin position="60"/>
        <end position="72"/>
    </location>
</feature>
<feature type="compositionally biased region" description="Pro residues" evidence="1">
    <location>
        <begin position="84"/>
        <end position="125"/>
    </location>
</feature>
<accession>A0A8J4DHW3</accession>
<organism evidence="3 4">
    <name type="scientific">Spirilliplanes yamanashiensis</name>
    <dbReference type="NCBI Taxonomy" id="42233"/>
    <lineage>
        <taxon>Bacteria</taxon>
        <taxon>Bacillati</taxon>
        <taxon>Actinomycetota</taxon>
        <taxon>Actinomycetes</taxon>
        <taxon>Micromonosporales</taxon>
        <taxon>Micromonosporaceae</taxon>
        <taxon>Spirilliplanes</taxon>
    </lineage>
</organism>
<protein>
    <submittedName>
        <fullName evidence="3">Uncharacterized protein</fullName>
    </submittedName>
</protein>
<dbReference type="EMBL" id="BOOY01000004">
    <property type="protein sequence ID" value="GIJ01455.1"/>
    <property type="molecule type" value="Genomic_DNA"/>
</dbReference>
<comment type="caution">
    <text evidence="3">The sequence shown here is derived from an EMBL/GenBank/DDBJ whole genome shotgun (WGS) entry which is preliminary data.</text>
</comment>
<evidence type="ECO:0000256" key="2">
    <source>
        <dbReference type="SAM" id="Phobius"/>
    </source>
</evidence>
<dbReference type="Proteomes" id="UP000652013">
    <property type="component" value="Unassembled WGS sequence"/>
</dbReference>
<sequence>MSRRVRRRVRRRAPRRARRPAPPYSAAPADPHGPLPGAPYSAPPGAPQGPPPGASVGQPPYGPPAGPPPGQPPYGQSPHGQQPYGPPPGPPYGPPPGPPYGPPPGPPYGPPPGPPYGPPPGPPKRPGMGRTARIVLIVTAALVALLVLCAGVAVVMFLNRDDDRPVPRPTRAAPATTQVRERTTVTGLLRLRNPAAVARNCLATSPFLDIGSATSVKLVDENGATVGRGFLGRGTPEGTEYCVFDFEIFRVPTDAASYELQIGPDRRYPRTRAELVADDWRFEVEVV</sequence>
<evidence type="ECO:0000256" key="1">
    <source>
        <dbReference type="SAM" id="MobiDB-lite"/>
    </source>
</evidence>
<evidence type="ECO:0000313" key="4">
    <source>
        <dbReference type="Proteomes" id="UP000652013"/>
    </source>
</evidence>
<proteinExistence type="predicted"/>
<keyword evidence="2" id="KW-0812">Transmembrane</keyword>
<feature type="region of interest" description="Disordered" evidence="1">
    <location>
        <begin position="1"/>
        <end position="125"/>
    </location>
</feature>
<dbReference type="PRINTS" id="PR01217">
    <property type="entry name" value="PRICHEXTENSN"/>
</dbReference>
<feature type="transmembrane region" description="Helical" evidence="2">
    <location>
        <begin position="134"/>
        <end position="158"/>
    </location>
</feature>
<feature type="compositionally biased region" description="Basic residues" evidence="1">
    <location>
        <begin position="1"/>
        <end position="19"/>
    </location>
</feature>
<keyword evidence="4" id="KW-1185">Reference proteome</keyword>
<name>A0A8J4DHW3_9ACTN</name>
<evidence type="ECO:0000313" key="3">
    <source>
        <dbReference type="EMBL" id="GIJ01455.1"/>
    </source>
</evidence>